<dbReference type="InterPro" id="IPR025737">
    <property type="entry name" value="FApF"/>
</dbReference>
<evidence type="ECO:0000313" key="3">
    <source>
        <dbReference type="EMBL" id="SDF18268.1"/>
    </source>
</evidence>
<evidence type="ECO:0000313" key="4">
    <source>
        <dbReference type="Proteomes" id="UP000182114"/>
    </source>
</evidence>
<dbReference type="AlphaFoldDB" id="A0A1G7J066"/>
<organism evidence="3 4">
    <name type="scientific">Cellulophaga baltica</name>
    <dbReference type="NCBI Taxonomy" id="76594"/>
    <lineage>
        <taxon>Bacteria</taxon>
        <taxon>Pseudomonadati</taxon>
        <taxon>Bacteroidota</taxon>
        <taxon>Flavobacteriia</taxon>
        <taxon>Flavobacteriales</taxon>
        <taxon>Flavobacteriaceae</taxon>
        <taxon>Cellulophaga</taxon>
    </lineage>
</organism>
<dbReference type="RefSeq" id="WP_074538848.1">
    <property type="nucleotide sequence ID" value="NZ_FNBD01000008.1"/>
</dbReference>
<reference evidence="4" key="1">
    <citation type="submission" date="2016-10" db="EMBL/GenBank/DDBJ databases">
        <authorList>
            <person name="Varghese N."/>
            <person name="Submissions S."/>
        </authorList>
    </citation>
    <scope>NUCLEOTIDE SEQUENCE [LARGE SCALE GENOMIC DNA]</scope>
    <source>
        <strain evidence="4">DSM 24729</strain>
    </source>
</reference>
<dbReference type="Proteomes" id="UP000182114">
    <property type="component" value="Unassembled WGS sequence"/>
</dbReference>
<feature type="chain" id="PRO_5010230652" evidence="2">
    <location>
        <begin position="19"/>
        <end position="353"/>
    </location>
</feature>
<protein>
    <submittedName>
        <fullName evidence="3">Putative MetA-pathway of phenol degradation</fullName>
    </submittedName>
</protein>
<accession>A0A1G7J066</accession>
<name>A0A1G7J066_9FLAO</name>
<feature type="compositionally biased region" description="Basic residues" evidence="1">
    <location>
        <begin position="331"/>
        <end position="345"/>
    </location>
</feature>
<keyword evidence="4" id="KW-1185">Reference proteome</keyword>
<evidence type="ECO:0000256" key="1">
    <source>
        <dbReference type="SAM" id="MobiDB-lite"/>
    </source>
</evidence>
<dbReference type="Pfam" id="PF13557">
    <property type="entry name" value="Phenol_MetA_deg"/>
    <property type="match status" value="1"/>
</dbReference>
<keyword evidence="2" id="KW-0732">Signal</keyword>
<evidence type="ECO:0000256" key="2">
    <source>
        <dbReference type="SAM" id="SignalP"/>
    </source>
</evidence>
<gene>
    <name evidence="3" type="ORF">SAMN04487992_108134</name>
</gene>
<sequence>MKKILAVTVFLYTLVASSQYTDVINSNRPGQSVSAYAVGKNVIQAEFGVGYEQQDHILLNSDSSIWSAELALRYGLLFEKLELIYEGTYQKENITYTNSLPDQSITDFSRNRVGLKYLIYDPFKNPERNKPNLLSWRANHKFRWRNLLPAVSLYAGATFNLGENPYYIGDGTVTPRVMLATQSKISPRVVFISNIAYDRIGSEFPEWSYIVSLTHAFRNPKWSIFLEQQGIKSDRYADALYRTGIAHLFSKNMQADITFGGSFKDTPTRMFGTLGLSYRIDKHQDKIIPIDEQKGGENGQIGKKDMKKKAKKSKKDDGSGAEDVDLGPTKKQLKKLKKAEKKKKKGDNGAIDF</sequence>
<dbReference type="eggNOG" id="ENOG502Z7YU">
    <property type="taxonomic scope" value="Bacteria"/>
</dbReference>
<feature type="region of interest" description="Disordered" evidence="1">
    <location>
        <begin position="289"/>
        <end position="353"/>
    </location>
</feature>
<feature type="signal peptide" evidence="2">
    <location>
        <begin position="1"/>
        <end position="18"/>
    </location>
</feature>
<proteinExistence type="predicted"/>
<dbReference type="EMBL" id="FNBD01000008">
    <property type="protein sequence ID" value="SDF18268.1"/>
    <property type="molecule type" value="Genomic_DNA"/>
</dbReference>